<dbReference type="Pfam" id="PF07702">
    <property type="entry name" value="UTRA"/>
    <property type="match status" value="1"/>
</dbReference>
<evidence type="ECO:0000313" key="5">
    <source>
        <dbReference type="EMBL" id="MCE8024363.1"/>
    </source>
</evidence>
<dbReference type="SMART" id="SM00345">
    <property type="entry name" value="HTH_GNTR"/>
    <property type="match status" value="1"/>
</dbReference>
<evidence type="ECO:0000313" key="6">
    <source>
        <dbReference type="Proteomes" id="UP001320272"/>
    </source>
</evidence>
<name>A0ABS9ARQ0_9GAMM</name>
<keyword evidence="6" id="KW-1185">Reference proteome</keyword>
<accession>A0ABS9ARQ0</accession>
<dbReference type="InterPro" id="IPR036388">
    <property type="entry name" value="WH-like_DNA-bd_sf"/>
</dbReference>
<dbReference type="Gene3D" id="1.10.10.10">
    <property type="entry name" value="Winged helix-like DNA-binding domain superfamily/Winged helix DNA-binding domain"/>
    <property type="match status" value="1"/>
</dbReference>
<comment type="caution">
    <text evidence="5">The sequence shown here is derived from an EMBL/GenBank/DDBJ whole genome shotgun (WGS) entry which is preliminary data.</text>
</comment>
<evidence type="ECO:0000259" key="4">
    <source>
        <dbReference type="PROSITE" id="PS50949"/>
    </source>
</evidence>
<dbReference type="CDD" id="cd07377">
    <property type="entry name" value="WHTH_GntR"/>
    <property type="match status" value="1"/>
</dbReference>
<keyword evidence="3" id="KW-0804">Transcription</keyword>
<dbReference type="InterPro" id="IPR036390">
    <property type="entry name" value="WH_DNA-bd_sf"/>
</dbReference>
<keyword evidence="2" id="KW-0238">DNA-binding</keyword>
<dbReference type="PANTHER" id="PTHR44846">
    <property type="entry name" value="MANNOSYL-D-GLYCERATE TRANSPORT/METABOLISM SYSTEM REPRESSOR MNGR-RELATED"/>
    <property type="match status" value="1"/>
</dbReference>
<dbReference type="Gene3D" id="3.40.1410.10">
    <property type="entry name" value="Chorismate lyase-like"/>
    <property type="match status" value="1"/>
</dbReference>
<gene>
    <name evidence="5" type="ORF">HOP59_09485</name>
</gene>
<dbReference type="SUPFAM" id="SSF46785">
    <property type="entry name" value="Winged helix' DNA-binding domain"/>
    <property type="match status" value="1"/>
</dbReference>
<dbReference type="SUPFAM" id="SSF64288">
    <property type="entry name" value="Chorismate lyase-like"/>
    <property type="match status" value="1"/>
</dbReference>
<reference evidence="5 6" key="1">
    <citation type="journal article" date="2021" name="Front. Microbiol.">
        <title>Aerobic Denitrification and Heterotrophic Sulfur Oxidation in the Genus Halomonas Revealed by Six Novel Species Characterizations and Genome-Based Analysis.</title>
        <authorList>
            <person name="Wang L."/>
            <person name="Shao Z."/>
        </authorList>
    </citation>
    <scope>NUCLEOTIDE SEQUENCE [LARGE SCALE GENOMIC DNA]</scope>
    <source>
        <strain evidence="5 6">MCCC 1A11058</strain>
    </source>
</reference>
<evidence type="ECO:0000256" key="1">
    <source>
        <dbReference type="ARBA" id="ARBA00023015"/>
    </source>
</evidence>
<dbReference type="Proteomes" id="UP001320272">
    <property type="component" value="Unassembled WGS sequence"/>
</dbReference>
<protein>
    <submittedName>
        <fullName evidence="5">GntR family transcriptional regulator</fullName>
    </submittedName>
</protein>
<sequence>MNETRPSSKPLYQQVKQHLVYRVLKGEWKPGQCLPSEMRLAEEYHLSQGTVRKAIEEMASEGLVTRQAGKGTFVTSHNGDYQPFRFHRLYRNAGGKVAGNEATYLETRQAEADERIAHGLHIAPGSTGTESLRLRHLDTQPVLLERIFLSDDLCPEAWRILQQHSPGSIYLILEQEYNLLITKVVEQVRARAATAEEARFLSIEPGVAVLEVERVAYSLGGEPVEWRTMVGMTDTIHYRNEMG</sequence>
<dbReference type="EMBL" id="JABFTV010000004">
    <property type="protein sequence ID" value="MCE8024363.1"/>
    <property type="molecule type" value="Genomic_DNA"/>
</dbReference>
<dbReference type="SMART" id="SM00866">
    <property type="entry name" value="UTRA"/>
    <property type="match status" value="1"/>
</dbReference>
<organism evidence="5 6">
    <name type="scientific">Billgrantia aerodenitrificans</name>
    <dbReference type="NCBI Taxonomy" id="2733483"/>
    <lineage>
        <taxon>Bacteria</taxon>
        <taxon>Pseudomonadati</taxon>
        <taxon>Pseudomonadota</taxon>
        <taxon>Gammaproteobacteria</taxon>
        <taxon>Oceanospirillales</taxon>
        <taxon>Halomonadaceae</taxon>
        <taxon>Billgrantia</taxon>
    </lineage>
</organism>
<dbReference type="PRINTS" id="PR00035">
    <property type="entry name" value="HTHGNTR"/>
</dbReference>
<dbReference type="PANTHER" id="PTHR44846:SF1">
    <property type="entry name" value="MANNOSYL-D-GLYCERATE TRANSPORT_METABOLISM SYSTEM REPRESSOR MNGR-RELATED"/>
    <property type="match status" value="1"/>
</dbReference>
<proteinExistence type="predicted"/>
<evidence type="ECO:0000256" key="2">
    <source>
        <dbReference type="ARBA" id="ARBA00023125"/>
    </source>
</evidence>
<dbReference type="PROSITE" id="PS50949">
    <property type="entry name" value="HTH_GNTR"/>
    <property type="match status" value="1"/>
</dbReference>
<evidence type="ECO:0000256" key="3">
    <source>
        <dbReference type="ARBA" id="ARBA00023163"/>
    </source>
</evidence>
<dbReference type="RefSeq" id="WP_234253721.1">
    <property type="nucleotide sequence ID" value="NZ_JABFTV010000004.1"/>
</dbReference>
<dbReference type="Pfam" id="PF00392">
    <property type="entry name" value="GntR"/>
    <property type="match status" value="1"/>
</dbReference>
<dbReference type="InterPro" id="IPR011663">
    <property type="entry name" value="UTRA"/>
</dbReference>
<feature type="domain" description="HTH gntR-type" evidence="4">
    <location>
        <begin position="9"/>
        <end position="77"/>
    </location>
</feature>
<dbReference type="InterPro" id="IPR028978">
    <property type="entry name" value="Chorismate_lyase_/UTRA_dom_sf"/>
</dbReference>
<keyword evidence="1" id="KW-0805">Transcription regulation</keyword>
<dbReference type="InterPro" id="IPR050679">
    <property type="entry name" value="Bact_HTH_transcr_reg"/>
</dbReference>
<dbReference type="InterPro" id="IPR000524">
    <property type="entry name" value="Tscrpt_reg_HTH_GntR"/>
</dbReference>